<dbReference type="Proteomes" id="UP000231292">
    <property type="component" value="Unassembled WGS sequence"/>
</dbReference>
<sequence>MKFVLYFTPSANQTLKELKEYPGKQKRYKAVAKVLKLLSENPKHPSLQTHKYYSLQGPHNEEIFEAYAEQHTPAAYRVFFFYGPLKEAITIFAITPHP</sequence>
<evidence type="ECO:0000313" key="1">
    <source>
        <dbReference type="EMBL" id="PIP19129.1"/>
    </source>
</evidence>
<dbReference type="EMBL" id="PCRK01000112">
    <property type="protein sequence ID" value="PIP19129.1"/>
    <property type="molecule type" value="Genomic_DNA"/>
</dbReference>
<gene>
    <name evidence="1" type="ORF">COX41_04520</name>
</gene>
<evidence type="ECO:0000313" key="2">
    <source>
        <dbReference type="Proteomes" id="UP000231292"/>
    </source>
</evidence>
<reference evidence="1 2" key="1">
    <citation type="submission" date="2017-09" db="EMBL/GenBank/DDBJ databases">
        <title>Depth-based differentiation of microbial function through sediment-hosted aquifers and enrichment of novel symbionts in the deep terrestrial subsurface.</title>
        <authorList>
            <person name="Probst A.J."/>
            <person name="Ladd B."/>
            <person name="Jarett J.K."/>
            <person name="Geller-Mcgrath D.E."/>
            <person name="Sieber C.M."/>
            <person name="Emerson J.B."/>
            <person name="Anantharaman K."/>
            <person name="Thomas B.C."/>
            <person name="Malmstrom R."/>
            <person name="Stieglmeier M."/>
            <person name="Klingl A."/>
            <person name="Woyke T."/>
            <person name="Ryan C.M."/>
            <person name="Banfield J.F."/>
        </authorList>
    </citation>
    <scope>NUCLEOTIDE SEQUENCE [LARGE SCALE GENOMIC DNA]</scope>
    <source>
        <strain evidence="1">CG23_combo_of_CG06-09_8_20_14_all_41_10</strain>
    </source>
</reference>
<organism evidence="1 2">
    <name type="scientific">Candidatus Sherwoodlollariibacterium unditelluris</name>
    <dbReference type="NCBI Taxonomy" id="1974757"/>
    <lineage>
        <taxon>Bacteria</taxon>
        <taxon>Pseudomonadati</taxon>
        <taxon>Candidatus Omnitrophota</taxon>
        <taxon>Candidatus Sherwoodlollariibacterium</taxon>
    </lineage>
</organism>
<dbReference type="AlphaFoldDB" id="A0A2G9YIN5"/>
<name>A0A2G9YIN5_9BACT</name>
<evidence type="ECO:0008006" key="3">
    <source>
        <dbReference type="Google" id="ProtNLM"/>
    </source>
</evidence>
<proteinExistence type="predicted"/>
<comment type="caution">
    <text evidence="1">The sequence shown here is derived from an EMBL/GenBank/DDBJ whole genome shotgun (WGS) entry which is preliminary data.</text>
</comment>
<accession>A0A2G9YIN5</accession>
<protein>
    <recommendedName>
        <fullName evidence="3">Type II toxin-antitoxin system RelE/ParE family toxin</fullName>
    </recommendedName>
</protein>